<dbReference type="AlphaFoldDB" id="A0AAW9IUA0"/>
<dbReference type="Proteomes" id="UP001292368">
    <property type="component" value="Unassembled WGS sequence"/>
</dbReference>
<protein>
    <submittedName>
        <fullName evidence="1">Crp/Fnr family transcriptional regulator</fullName>
    </submittedName>
</protein>
<sequence length="34" mass="3872">MFNNIQSCIGFSFILEGTIRVYKLGDDGKDITLY</sequence>
<reference evidence="1" key="1">
    <citation type="submission" date="2019-11" db="EMBL/GenBank/DDBJ databases">
        <title>Characterization of Clostridium perfringens isolates from swine manure treated agricultural soils.</title>
        <authorList>
            <person name="Wushke S.T."/>
        </authorList>
    </citation>
    <scope>NUCLEOTIDE SEQUENCE</scope>
    <source>
        <strain evidence="1">V2</strain>
    </source>
</reference>
<dbReference type="SUPFAM" id="SSF51206">
    <property type="entry name" value="cAMP-binding domain-like"/>
    <property type="match status" value="1"/>
</dbReference>
<evidence type="ECO:0000313" key="1">
    <source>
        <dbReference type="EMBL" id="MDZ5010449.1"/>
    </source>
</evidence>
<evidence type="ECO:0000313" key="2">
    <source>
        <dbReference type="Proteomes" id="UP001292368"/>
    </source>
</evidence>
<dbReference type="InterPro" id="IPR018490">
    <property type="entry name" value="cNMP-bd_dom_sf"/>
</dbReference>
<comment type="caution">
    <text evidence="1">The sequence shown here is derived from an EMBL/GenBank/DDBJ whole genome shotgun (WGS) entry which is preliminary data.</text>
</comment>
<accession>A0AAW9IUA0</accession>
<proteinExistence type="predicted"/>
<feature type="non-terminal residue" evidence="1">
    <location>
        <position position="34"/>
    </location>
</feature>
<name>A0AAW9IUA0_CLOPF</name>
<dbReference type="EMBL" id="WNVM01000394">
    <property type="protein sequence ID" value="MDZ5010449.1"/>
    <property type="molecule type" value="Genomic_DNA"/>
</dbReference>
<gene>
    <name evidence="1" type="ORF">GNF77_16405</name>
</gene>
<organism evidence="1 2">
    <name type="scientific">Clostridium perfringens</name>
    <dbReference type="NCBI Taxonomy" id="1502"/>
    <lineage>
        <taxon>Bacteria</taxon>
        <taxon>Bacillati</taxon>
        <taxon>Bacillota</taxon>
        <taxon>Clostridia</taxon>
        <taxon>Eubacteriales</taxon>
        <taxon>Clostridiaceae</taxon>
        <taxon>Clostridium</taxon>
    </lineage>
</organism>